<dbReference type="Pfam" id="PF22725">
    <property type="entry name" value="GFO_IDH_MocA_C3"/>
    <property type="match status" value="1"/>
</dbReference>
<feature type="domain" description="Gfo/Idh/MocA-like oxidoreductase N-terminal" evidence="2">
    <location>
        <begin position="288"/>
        <end position="403"/>
    </location>
</feature>
<evidence type="ECO:0000259" key="1">
    <source>
        <dbReference type="Pfam" id="PF01261"/>
    </source>
</evidence>
<dbReference type="Pfam" id="PF01261">
    <property type="entry name" value="AP_endonuc_2"/>
    <property type="match status" value="1"/>
</dbReference>
<dbReference type="GO" id="GO:0000166">
    <property type="term" value="F:nucleotide binding"/>
    <property type="evidence" value="ECO:0007669"/>
    <property type="project" value="InterPro"/>
</dbReference>
<dbReference type="AlphaFoldDB" id="A0A927F990"/>
<dbReference type="InterPro" id="IPR036237">
    <property type="entry name" value="Xyl_isomerase-like_sf"/>
</dbReference>
<evidence type="ECO:0000259" key="2">
    <source>
        <dbReference type="Pfam" id="PF01408"/>
    </source>
</evidence>
<sequence>MKNRFSCMTANFVAQPLGYHMTEGWAQGDGATNDAFAPLETFADCFEGLLVQIKDLGFSAIDLWSRHLAWEWATPEHMAIAKELLKKHGVTVRSYSAWVMGGESDLRAACRFCRSFDIPYIVGHIELVDTDRDLAVSILREFAVAYAIENHTETSIEALESRLGEGDRDVIGIGLDTGWCATRNWDALEGLRRLYDRIFVVHAKDVLAKASEETGYQFVDWGHETCRLGDGIVPVEAVLKELRRRGFRGSICIEHEPERYDPSEEIKESLALAEAWWQEAKPVVKDPLKVVVVGCGNIANSYGEAMEQRPEIEVLGACDLDRERAKEWTGRFGGKAYPDFDAVLADEDVEAIVNLTIQAAHVEVVSKALKAGKHVHSEKPLAPSYAEAKALVDLAESEGLRLSCAPVTWLGECQRTARRLVLSGGLGTPRIAYVNVDWARIEHWHPNPKPFYEVGPLADVGVYSLTLLTAWFGPVRQVVADGTVLVPQRTAADGEGFEVTREDWMTLSLLFESGFRARITASFYVGAVGGLTPDLEIHGDEGSLRTQWFAATAPIEVGKVGDPKGYTALAHDQRCLGEGEWYCDWSAGVYELWKALRSDRAHPTSGAQAAHVVEIVEAAHESMRAGRSVAVASSFPAPQLS</sequence>
<dbReference type="SUPFAM" id="SSF51735">
    <property type="entry name" value="NAD(P)-binding Rossmann-fold domains"/>
    <property type="match status" value="1"/>
</dbReference>
<feature type="domain" description="GFO/IDH/MocA-like oxidoreductase" evidence="3">
    <location>
        <begin position="415"/>
        <end position="545"/>
    </location>
</feature>
<dbReference type="InterPro" id="IPR036291">
    <property type="entry name" value="NAD(P)-bd_dom_sf"/>
</dbReference>
<dbReference type="Gene3D" id="3.40.50.720">
    <property type="entry name" value="NAD(P)-binding Rossmann-like Domain"/>
    <property type="match status" value="1"/>
</dbReference>
<evidence type="ECO:0000313" key="4">
    <source>
        <dbReference type="EMBL" id="MBD5779510.1"/>
    </source>
</evidence>
<organism evidence="4 5">
    <name type="scientific">Pelagicoccus enzymogenes</name>
    <dbReference type="NCBI Taxonomy" id="2773457"/>
    <lineage>
        <taxon>Bacteria</taxon>
        <taxon>Pseudomonadati</taxon>
        <taxon>Verrucomicrobiota</taxon>
        <taxon>Opitutia</taxon>
        <taxon>Puniceicoccales</taxon>
        <taxon>Pelagicoccaceae</taxon>
        <taxon>Pelagicoccus</taxon>
    </lineage>
</organism>
<dbReference type="InterPro" id="IPR051317">
    <property type="entry name" value="Gfo/Idh/MocA_oxidoreduct"/>
</dbReference>
<dbReference type="InterPro" id="IPR055170">
    <property type="entry name" value="GFO_IDH_MocA-like_dom"/>
</dbReference>
<evidence type="ECO:0000259" key="3">
    <source>
        <dbReference type="Pfam" id="PF22725"/>
    </source>
</evidence>
<evidence type="ECO:0000313" key="5">
    <source>
        <dbReference type="Proteomes" id="UP000622317"/>
    </source>
</evidence>
<feature type="domain" description="Xylose isomerase-like TIM barrel" evidence="1">
    <location>
        <begin position="52"/>
        <end position="272"/>
    </location>
</feature>
<comment type="caution">
    <text evidence="4">The sequence shown here is derived from an EMBL/GenBank/DDBJ whole genome shotgun (WGS) entry which is preliminary data.</text>
</comment>
<keyword evidence="5" id="KW-1185">Reference proteome</keyword>
<gene>
    <name evidence="4" type="ORF">IEN85_08390</name>
</gene>
<dbReference type="RefSeq" id="WP_191616650.1">
    <property type="nucleotide sequence ID" value="NZ_JACYFG010000009.1"/>
</dbReference>
<reference evidence="4" key="1">
    <citation type="submission" date="2020-09" db="EMBL/GenBank/DDBJ databases">
        <title>Pelagicoccus enzymogenes sp. nov. with an EPS production, isolated from marine sediment.</title>
        <authorList>
            <person name="Feng X."/>
        </authorList>
    </citation>
    <scope>NUCLEOTIDE SEQUENCE</scope>
    <source>
        <strain evidence="4">NFK12</strain>
    </source>
</reference>
<dbReference type="Pfam" id="PF01408">
    <property type="entry name" value="GFO_IDH_MocA"/>
    <property type="match status" value="1"/>
</dbReference>
<dbReference type="SUPFAM" id="SSF51658">
    <property type="entry name" value="Xylose isomerase-like"/>
    <property type="match status" value="1"/>
</dbReference>
<dbReference type="Gene3D" id="3.20.20.150">
    <property type="entry name" value="Divalent-metal-dependent TIM barrel enzymes"/>
    <property type="match status" value="1"/>
</dbReference>
<dbReference type="EMBL" id="JACYFG010000009">
    <property type="protein sequence ID" value="MBD5779510.1"/>
    <property type="molecule type" value="Genomic_DNA"/>
</dbReference>
<dbReference type="SUPFAM" id="SSF55347">
    <property type="entry name" value="Glyceraldehyde-3-phosphate dehydrogenase-like, C-terminal domain"/>
    <property type="match status" value="1"/>
</dbReference>
<dbReference type="PANTHER" id="PTHR43708:SF8">
    <property type="entry name" value="OXIDOREDUCTASE"/>
    <property type="match status" value="1"/>
</dbReference>
<accession>A0A927F990</accession>
<dbReference type="Gene3D" id="3.30.360.10">
    <property type="entry name" value="Dihydrodipicolinate Reductase, domain 2"/>
    <property type="match status" value="1"/>
</dbReference>
<name>A0A927F990_9BACT</name>
<dbReference type="InterPro" id="IPR000683">
    <property type="entry name" value="Gfo/Idh/MocA-like_OxRdtase_N"/>
</dbReference>
<dbReference type="InterPro" id="IPR013022">
    <property type="entry name" value="Xyl_isomerase-like_TIM-brl"/>
</dbReference>
<dbReference type="Proteomes" id="UP000622317">
    <property type="component" value="Unassembled WGS sequence"/>
</dbReference>
<protein>
    <submittedName>
        <fullName evidence="4">Gfo/Idh/MocA family oxidoreductase</fullName>
    </submittedName>
</protein>
<dbReference type="PANTHER" id="PTHR43708">
    <property type="entry name" value="CONSERVED EXPRESSED OXIDOREDUCTASE (EUROFUNG)"/>
    <property type="match status" value="1"/>
</dbReference>
<proteinExistence type="predicted"/>